<gene>
    <name evidence="3" type="ORF">WN50_22760</name>
</gene>
<feature type="domain" description="GUN4-like" evidence="2">
    <location>
        <begin position="142"/>
        <end position="262"/>
    </location>
</feature>
<dbReference type="Proteomes" id="UP000033607">
    <property type="component" value="Unassembled WGS sequence"/>
</dbReference>
<accession>A0A0F5YAY4</accession>
<dbReference type="GO" id="GO:0046906">
    <property type="term" value="F:tetrapyrrole binding"/>
    <property type="evidence" value="ECO:0007669"/>
    <property type="project" value="TreeGrafter"/>
</dbReference>
<sequence length="294" mass="34198">MFQCPVCQQEYPQSVPEFCWVCHWCLQSPTQNSTEIHLESVRLEWAKHKWQELKFLKQDLEKMPSAGENFSQNSLNLADLSMRLETIEAKLQQATVERQNLHNQLEWVLHYLELLNPERVFNTISRLENWLEGGVEETPLMSEVGMDYLPLSELLAAGEWKSSDEYTWQIVLYLARREPEGWLRIEDIENFPCVDLQTIDYLWNYYSNGLFGLGVQQQILDGLAGDYPTFCDAVGWRQGENWKYYNELTFNPNAPAGHLPVIVWRKRACYGMGSGTAAENLSLFLNRLICCQKS</sequence>
<dbReference type="Gene3D" id="1.25.40.620">
    <property type="match status" value="1"/>
</dbReference>
<keyword evidence="1" id="KW-0175">Coiled coil</keyword>
<evidence type="ECO:0000256" key="1">
    <source>
        <dbReference type="SAM" id="Coils"/>
    </source>
</evidence>
<dbReference type="RefSeq" id="WP_046280886.1">
    <property type="nucleotide sequence ID" value="NZ_LATL02000194.1"/>
</dbReference>
<evidence type="ECO:0000313" key="3">
    <source>
        <dbReference type="EMBL" id="KKD35903.1"/>
    </source>
</evidence>
<dbReference type="EMBL" id="LATL02000194">
    <property type="protein sequence ID" value="KKD35903.1"/>
    <property type="molecule type" value="Genomic_DNA"/>
</dbReference>
<dbReference type="InterPro" id="IPR037215">
    <property type="entry name" value="GUN4-like_sf"/>
</dbReference>
<name>A0A0F5YAY4_9CYAN</name>
<dbReference type="SUPFAM" id="SSF140869">
    <property type="entry name" value="GUN4-like"/>
    <property type="match status" value="1"/>
</dbReference>
<dbReference type="Pfam" id="PF05419">
    <property type="entry name" value="GUN4"/>
    <property type="match status" value="1"/>
</dbReference>
<feature type="coiled-coil region" evidence="1">
    <location>
        <begin position="77"/>
        <end position="104"/>
    </location>
</feature>
<dbReference type="AlphaFoldDB" id="A0A0F5YAY4"/>
<evidence type="ECO:0000313" key="4">
    <source>
        <dbReference type="Proteomes" id="UP000033607"/>
    </source>
</evidence>
<dbReference type="OrthoDB" id="7915178at2"/>
<dbReference type="PANTHER" id="PTHR34800:SF1">
    <property type="entry name" value="TETRAPYRROLE-BINDING PROTEIN, CHLOROPLASTIC"/>
    <property type="match status" value="1"/>
</dbReference>
<dbReference type="PANTHER" id="PTHR34800">
    <property type="entry name" value="TETRAPYRROLE-BINDING PROTEIN, CHLOROPLASTIC"/>
    <property type="match status" value="1"/>
</dbReference>
<dbReference type="Gene3D" id="1.10.10.1770">
    <property type="entry name" value="Gun4-like"/>
    <property type="match status" value="1"/>
</dbReference>
<dbReference type="CDD" id="cd16383">
    <property type="entry name" value="GUN4"/>
    <property type="match status" value="1"/>
</dbReference>
<proteinExistence type="predicted"/>
<protein>
    <recommendedName>
        <fullName evidence="2">GUN4-like domain-containing protein</fullName>
    </recommendedName>
</protein>
<organism evidence="3 4">
    <name type="scientific">Limnoraphis robusta CS-951</name>
    <dbReference type="NCBI Taxonomy" id="1637645"/>
    <lineage>
        <taxon>Bacteria</taxon>
        <taxon>Bacillati</taxon>
        <taxon>Cyanobacteriota</taxon>
        <taxon>Cyanophyceae</taxon>
        <taxon>Oscillatoriophycideae</taxon>
        <taxon>Oscillatoriales</taxon>
        <taxon>Sirenicapillariaceae</taxon>
        <taxon>Limnoraphis</taxon>
    </lineage>
</organism>
<dbReference type="InterPro" id="IPR008629">
    <property type="entry name" value="GUN4-like"/>
</dbReference>
<comment type="caution">
    <text evidence="3">The sequence shown here is derived from an EMBL/GenBank/DDBJ whole genome shotgun (WGS) entry which is preliminary data.</text>
</comment>
<evidence type="ECO:0000259" key="2">
    <source>
        <dbReference type="Pfam" id="PF05419"/>
    </source>
</evidence>
<reference evidence="3 4" key="1">
    <citation type="submission" date="2015-06" db="EMBL/GenBank/DDBJ databases">
        <title>Draft genome assembly of filamentous brackish cyanobacterium Limnoraphis robusta strain CS-951.</title>
        <authorList>
            <person name="Willis A."/>
            <person name="Parks M."/>
            <person name="Burford M.A."/>
        </authorList>
    </citation>
    <scope>NUCLEOTIDE SEQUENCE [LARGE SCALE GENOMIC DNA]</scope>
    <source>
        <strain evidence="3 4">CS-951</strain>
    </source>
</reference>